<name>A0A2H0TE97_9BACT</name>
<comment type="caution">
    <text evidence="3">The sequence shown here is derived from an EMBL/GenBank/DDBJ whole genome shotgun (WGS) entry which is preliminary data.</text>
</comment>
<reference evidence="4" key="1">
    <citation type="submission" date="2017-09" db="EMBL/GenBank/DDBJ databases">
        <title>Depth-based differentiation of microbial function through sediment-hosted aquifers and enrichment of novel symbionts in the deep terrestrial subsurface.</title>
        <authorList>
            <person name="Probst A.J."/>
            <person name="Ladd B."/>
            <person name="Jarett J.K."/>
            <person name="Geller-Mcgrath D.E."/>
            <person name="Sieber C.M.K."/>
            <person name="Emerson J.B."/>
            <person name="Anantharaman K."/>
            <person name="Thomas B.C."/>
            <person name="Malmstrom R."/>
            <person name="Stieglmeier M."/>
            <person name="Klingl A."/>
            <person name="Woyke T."/>
            <person name="Ryan C.M."/>
            <person name="Banfield J.F."/>
        </authorList>
    </citation>
    <scope>NUCLEOTIDE SEQUENCE [LARGE SCALE GENOMIC DNA]</scope>
</reference>
<keyword evidence="2" id="KW-0472">Membrane</keyword>
<dbReference type="InterPro" id="IPR036388">
    <property type="entry name" value="WH-like_DNA-bd_sf"/>
</dbReference>
<dbReference type="InterPro" id="IPR036390">
    <property type="entry name" value="WH_DNA-bd_sf"/>
</dbReference>
<organism evidence="3 4">
    <name type="scientific">Candidatus Niyogibacteria bacterium CG10_big_fil_rev_8_21_14_0_10_46_36</name>
    <dbReference type="NCBI Taxonomy" id="1974726"/>
    <lineage>
        <taxon>Bacteria</taxon>
        <taxon>Candidatus Niyogiibacteriota</taxon>
    </lineage>
</organism>
<dbReference type="Pfam" id="PF06163">
    <property type="entry name" value="DUF977"/>
    <property type="match status" value="1"/>
</dbReference>
<dbReference type="Proteomes" id="UP000231503">
    <property type="component" value="Unassembled WGS sequence"/>
</dbReference>
<keyword evidence="2" id="KW-1133">Transmembrane helix</keyword>
<keyword evidence="1" id="KW-0175">Coiled coil</keyword>
<feature type="coiled-coil region" evidence="1">
    <location>
        <begin position="44"/>
        <end position="71"/>
    </location>
</feature>
<evidence type="ECO:0000313" key="3">
    <source>
        <dbReference type="EMBL" id="PIR69860.1"/>
    </source>
</evidence>
<protein>
    <recommendedName>
        <fullName evidence="5">HTH deoR-type domain-containing protein</fullName>
    </recommendedName>
</protein>
<accession>A0A2H0TE97</accession>
<dbReference type="EMBL" id="PFCO01000001">
    <property type="protein sequence ID" value="PIR69860.1"/>
    <property type="molecule type" value="Genomic_DNA"/>
</dbReference>
<feature type="transmembrane region" description="Helical" evidence="2">
    <location>
        <begin position="6"/>
        <end position="28"/>
    </location>
</feature>
<keyword evidence="2" id="KW-0812">Transmembrane</keyword>
<gene>
    <name evidence="3" type="ORF">COU47_00265</name>
</gene>
<dbReference type="AlphaFoldDB" id="A0A2H0TE97"/>
<dbReference type="Gene3D" id="1.10.10.10">
    <property type="entry name" value="Winged helix-like DNA-binding domain superfamily/Winged helix DNA-binding domain"/>
    <property type="match status" value="1"/>
</dbReference>
<dbReference type="InterPro" id="IPR010382">
    <property type="entry name" value="DUF977"/>
</dbReference>
<dbReference type="SUPFAM" id="SSF46785">
    <property type="entry name" value="Winged helix' DNA-binding domain"/>
    <property type="match status" value="1"/>
</dbReference>
<evidence type="ECO:0008006" key="5">
    <source>
        <dbReference type="Google" id="ProtNLM"/>
    </source>
</evidence>
<evidence type="ECO:0000313" key="4">
    <source>
        <dbReference type="Proteomes" id="UP000231503"/>
    </source>
</evidence>
<evidence type="ECO:0000256" key="1">
    <source>
        <dbReference type="SAM" id="Coils"/>
    </source>
</evidence>
<sequence>MDTTYIYFLLYIIGIVTFGVLVMVLGSVHEKKTIGAHNGFSPINQKKREELESAKAKIILLLKDKKQITNNDVEVLLGVSDATATRYLQSLEEEEKIRQQGTEGRSVIYTFK</sequence>
<evidence type="ECO:0000256" key="2">
    <source>
        <dbReference type="SAM" id="Phobius"/>
    </source>
</evidence>
<proteinExistence type="predicted"/>